<gene>
    <name evidence="1" type="ORF">ENG14_06915</name>
</gene>
<dbReference type="AlphaFoldDB" id="A0A7C1AX42"/>
<dbReference type="EMBL" id="DQZW01000329">
    <property type="protein sequence ID" value="HDL90617.1"/>
    <property type="molecule type" value="Genomic_DNA"/>
</dbReference>
<organism evidence="1">
    <name type="scientific">Thermodesulforhabdus norvegica</name>
    <dbReference type="NCBI Taxonomy" id="39841"/>
    <lineage>
        <taxon>Bacteria</taxon>
        <taxon>Pseudomonadati</taxon>
        <taxon>Thermodesulfobacteriota</taxon>
        <taxon>Syntrophobacteria</taxon>
        <taxon>Syntrophobacterales</taxon>
        <taxon>Thermodesulforhabdaceae</taxon>
        <taxon>Thermodesulforhabdus</taxon>
    </lineage>
</organism>
<comment type="caution">
    <text evidence="1">The sequence shown here is derived from an EMBL/GenBank/DDBJ whole genome shotgun (WGS) entry which is preliminary data.</text>
</comment>
<protein>
    <recommendedName>
        <fullName evidence="2">YkgJ family cysteine cluster protein</fullName>
    </recommendedName>
</protein>
<accession>A0A7C1AX42</accession>
<proteinExistence type="predicted"/>
<evidence type="ECO:0008006" key="2">
    <source>
        <dbReference type="Google" id="ProtNLM"/>
    </source>
</evidence>
<reference evidence="1" key="1">
    <citation type="journal article" date="2020" name="mSystems">
        <title>Genome- and Community-Level Interaction Insights into Carbon Utilization and Element Cycling Functions of Hydrothermarchaeota in Hydrothermal Sediment.</title>
        <authorList>
            <person name="Zhou Z."/>
            <person name="Liu Y."/>
            <person name="Xu W."/>
            <person name="Pan J."/>
            <person name="Luo Z.H."/>
            <person name="Li M."/>
        </authorList>
    </citation>
    <scope>NUCLEOTIDE SEQUENCE [LARGE SCALE GENOMIC DNA]</scope>
    <source>
        <strain evidence="1">HyVt-19</strain>
    </source>
</reference>
<name>A0A7C1AX42_9BACT</name>
<evidence type="ECO:0000313" key="1">
    <source>
        <dbReference type="EMBL" id="HDL90617.1"/>
    </source>
</evidence>
<sequence length="246" mass="28696">MGSSTSSLRKQAETIHDRMVMILAEVRQYFERYLDGFLNEGSLPVGIFRLLDKFFSLLDELNKLYLARLKREHGIEPFCKPGCSWCCFQMPGGMSFVEYLYLYEGIWRQRPGNLYLARLLDRSSHFATGGANHGLDCQNKILGEYFAKKCPCPFLNNDAGICELYRYRPIVCRSHYSFSPPRFCRPDQQETWRRQIVNIEQSVMVSQMLLSLDKLLPFRLSQFLVPGLLEFMVNVMGCRPIEWLED</sequence>
<dbReference type="Proteomes" id="UP000886355">
    <property type="component" value="Unassembled WGS sequence"/>
</dbReference>